<dbReference type="PIRSF" id="PIRSF006603">
    <property type="entry name" value="DinF"/>
    <property type="match status" value="1"/>
</dbReference>
<dbReference type="InterPro" id="IPR051327">
    <property type="entry name" value="MATE_MepA_subfamily"/>
</dbReference>
<dbReference type="GO" id="GO:0042910">
    <property type="term" value="F:xenobiotic transmembrane transporter activity"/>
    <property type="evidence" value="ECO:0007669"/>
    <property type="project" value="InterPro"/>
</dbReference>
<dbReference type="GO" id="GO:0046677">
    <property type="term" value="P:response to antibiotic"/>
    <property type="evidence" value="ECO:0007669"/>
    <property type="project" value="UniProtKB-KW"/>
</dbReference>
<evidence type="ECO:0000313" key="11">
    <source>
        <dbReference type="EMBL" id="EIM58359.1"/>
    </source>
</evidence>
<dbReference type="STRING" id="633697.EubceDRAFT1_2648"/>
<organism evidence="11 12">
    <name type="scientific">Eubacterium cellulosolvens (strain ATCC 43171 / JCM 9499 / 6)</name>
    <name type="common">Cillobacterium cellulosolvens</name>
    <dbReference type="NCBI Taxonomy" id="633697"/>
    <lineage>
        <taxon>Bacteria</taxon>
        <taxon>Bacillati</taxon>
        <taxon>Bacillota</taxon>
        <taxon>Clostridia</taxon>
        <taxon>Eubacteriales</taxon>
        <taxon>Eubacteriaceae</taxon>
        <taxon>Eubacterium</taxon>
    </lineage>
</organism>
<dbReference type="InterPro" id="IPR002528">
    <property type="entry name" value="MATE_fam"/>
</dbReference>
<keyword evidence="4" id="KW-0813">Transport</keyword>
<feature type="transmembrane region" description="Helical" evidence="10">
    <location>
        <begin position="367"/>
        <end position="391"/>
    </location>
</feature>
<comment type="subcellular location">
    <subcellularLocation>
        <location evidence="1">Cell membrane</location>
        <topology evidence="1">Multi-pass membrane protein</topology>
    </subcellularLocation>
</comment>
<evidence type="ECO:0000256" key="8">
    <source>
        <dbReference type="ARBA" id="ARBA00023136"/>
    </source>
</evidence>
<evidence type="ECO:0000256" key="10">
    <source>
        <dbReference type="SAM" id="Phobius"/>
    </source>
</evidence>
<dbReference type="Pfam" id="PF01554">
    <property type="entry name" value="MatE"/>
    <property type="match status" value="2"/>
</dbReference>
<feature type="transmembrane region" description="Helical" evidence="10">
    <location>
        <begin position="140"/>
        <end position="162"/>
    </location>
</feature>
<dbReference type="CDD" id="cd13143">
    <property type="entry name" value="MATE_MepA_like"/>
    <property type="match status" value="1"/>
</dbReference>
<feature type="transmembrane region" description="Helical" evidence="10">
    <location>
        <begin position="324"/>
        <end position="347"/>
    </location>
</feature>
<comment type="similarity">
    <text evidence="2">Belongs to the multi antimicrobial extrusion (MATE) (TC 2.A.66.1) family. MepA subfamily.</text>
</comment>
<reference evidence="11 12" key="1">
    <citation type="submission" date="2010-08" db="EMBL/GenBank/DDBJ databases">
        <authorList>
            <consortium name="US DOE Joint Genome Institute (JGI-PGF)"/>
            <person name="Lucas S."/>
            <person name="Copeland A."/>
            <person name="Lapidus A."/>
            <person name="Cheng J.-F."/>
            <person name="Bruce D."/>
            <person name="Goodwin L."/>
            <person name="Pitluck S."/>
            <person name="Land M.L."/>
            <person name="Hauser L."/>
            <person name="Chang Y.-J."/>
            <person name="Anderson I.J."/>
            <person name="Johnson E."/>
            <person name="Mulhopadhyay B."/>
            <person name="Kyrpides N."/>
            <person name="Woyke T.J."/>
        </authorList>
    </citation>
    <scope>NUCLEOTIDE SEQUENCE [LARGE SCALE GENOMIC DNA]</scope>
    <source>
        <strain evidence="11 12">6</strain>
    </source>
</reference>
<evidence type="ECO:0000256" key="2">
    <source>
        <dbReference type="ARBA" id="ARBA00008417"/>
    </source>
</evidence>
<dbReference type="OrthoDB" id="9811110at2"/>
<evidence type="ECO:0000256" key="7">
    <source>
        <dbReference type="ARBA" id="ARBA00022989"/>
    </source>
</evidence>
<dbReference type="InterPro" id="IPR048279">
    <property type="entry name" value="MdtK-like"/>
</dbReference>
<feature type="transmembrane region" description="Helical" evidence="10">
    <location>
        <begin position="53"/>
        <end position="75"/>
    </location>
</feature>
<evidence type="ECO:0000256" key="9">
    <source>
        <dbReference type="ARBA" id="ARBA00023251"/>
    </source>
</evidence>
<keyword evidence="7 10" id="KW-1133">Transmembrane helix</keyword>
<keyword evidence="8 10" id="KW-0472">Membrane</keyword>
<name>I5AX36_EUBC6</name>
<accession>I5AX36</accession>
<evidence type="ECO:0000256" key="1">
    <source>
        <dbReference type="ARBA" id="ARBA00004651"/>
    </source>
</evidence>
<dbReference type="AlphaFoldDB" id="I5AX36"/>
<dbReference type="eggNOG" id="COG0534">
    <property type="taxonomic scope" value="Bacteria"/>
</dbReference>
<dbReference type="InterPro" id="IPR045070">
    <property type="entry name" value="MATE_MepA-like"/>
</dbReference>
<dbReference type="GO" id="GO:0015297">
    <property type="term" value="F:antiporter activity"/>
    <property type="evidence" value="ECO:0007669"/>
    <property type="project" value="InterPro"/>
</dbReference>
<dbReference type="NCBIfam" id="TIGR00797">
    <property type="entry name" value="matE"/>
    <property type="match status" value="1"/>
</dbReference>
<evidence type="ECO:0000313" key="12">
    <source>
        <dbReference type="Proteomes" id="UP000005753"/>
    </source>
</evidence>
<protein>
    <recommendedName>
        <fullName evidence="3">Multidrug export protein MepA</fullName>
    </recommendedName>
</protein>
<dbReference type="HOGENOM" id="CLU_012893_0_0_9"/>
<evidence type="ECO:0000256" key="5">
    <source>
        <dbReference type="ARBA" id="ARBA00022475"/>
    </source>
</evidence>
<feature type="transmembrane region" description="Helical" evidence="10">
    <location>
        <begin position="430"/>
        <end position="448"/>
    </location>
</feature>
<dbReference type="PANTHER" id="PTHR43823">
    <property type="entry name" value="SPORULATION PROTEIN YKVU"/>
    <property type="match status" value="1"/>
</dbReference>
<feature type="transmembrane region" description="Helical" evidence="10">
    <location>
        <begin position="200"/>
        <end position="220"/>
    </location>
</feature>
<dbReference type="EMBL" id="CM001487">
    <property type="protein sequence ID" value="EIM58359.1"/>
    <property type="molecule type" value="Genomic_DNA"/>
</dbReference>
<dbReference type="Proteomes" id="UP000005753">
    <property type="component" value="Chromosome"/>
</dbReference>
<feature type="transmembrane region" description="Helical" evidence="10">
    <location>
        <begin position="96"/>
        <end position="120"/>
    </location>
</feature>
<gene>
    <name evidence="11" type="ORF">EubceDRAFT1_2648</name>
</gene>
<evidence type="ECO:0000256" key="4">
    <source>
        <dbReference type="ARBA" id="ARBA00022448"/>
    </source>
</evidence>
<evidence type="ECO:0000256" key="3">
    <source>
        <dbReference type="ARBA" id="ARBA00022106"/>
    </source>
</evidence>
<sequence>MRNTSKGDFAHGKISRLILEQAIPLTLAQLVQVIYNIVDRVYLGHMPGVTEGVALTGVGITFPVISLIAAFTNLFSTGGAPLCAIARGRGDEKRALSIEATTMVMQFLTGLICGVAIFALQKPILYLLGASDITYPYASTYLSIYLIGTVFVTMGTGMNGFINLQGYASIAMTYMMIGAGINILLDPLFIFVLHTGVAGAAIASVFSQFVSCLFVLRFLLGDRAVIRLRITDLLKPDFRLLTEIIPLGLAGFIMSATNCLVQAVCNATLSIHGGDLYVGIMTIINSVREMISLPINGITAGAQPVISFNYGAKKNDRVKQGIRFMSLVGVIYTGFMWTLIMLFPHAFLTMFSTEKKMITTGQLPIMIYFAGFIFMALQFAGQSSFVALGKARQSIFFSIFRKVIIVVPLTLILPKFFGLGVLGVFLAEPISNFIGGSASFLTMYFGTYRKMRE</sequence>
<proteinExistence type="inferred from homology"/>
<dbReference type="PANTHER" id="PTHR43823:SF3">
    <property type="entry name" value="MULTIDRUG EXPORT PROTEIN MEPA"/>
    <property type="match status" value="1"/>
</dbReference>
<keyword evidence="6 10" id="KW-0812">Transmembrane</keyword>
<keyword evidence="5" id="KW-1003">Cell membrane</keyword>
<dbReference type="GO" id="GO:0005886">
    <property type="term" value="C:plasma membrane"/>
    <property type="evidence" value="ECO:0007669"/>
    <property type="project" value="UniProtKB-SubCell"/>
</dbReference>
<keyword evidence="12" id="KW-1185">Reference proteome</keyword>
<evidence type="ECO:0000256" key="6">
    <source>
        <dbReference type="ARBA" id="ARBA00022692"/>
    </source>
</evidence>
<keyword evidence="9" id="KW-0046">Antibiotic resistance</keyword>
<reference evidence="11 12" key="2">
    <citation type="submission" date="2012-02" db="EMBL/GenBank/DDBJ databases">
        <title>Improved High-Quality Draft sequence of Eubacterium cellulosolvens 6.</title>
        <authorList>
            <consortium name="US DOE Joint Genome Institute"/>
            <person name="Lucas S."/>
            <person name="Han J."/>
            <person name="Lapidus A."/>
            <person name="Cheng J.-F."/>
            <person name="Goodwin L."/>
            <person name="Pitluck S."/>
            <person name="Peters L."/>
            <person name="Mikhailova N."/>
            <person name="Gu W."/>
            <person name="Detter J.C."/>
            <person name="Han C."/>
            <person name="Tapia R."/>
            <person name="Land M."/>
            <person name="Hauser L."/>
            <person name="Kyrpides N."/>
            <person name="Ivanova N."/>
            <person name="Pagani I."/>
            <person name="Johnson E."/>
            <person name="Mukhopadhyay B."/>
            <person name="Anderson I."/>
            <person name="Woyke T."/>
        </authorList>
    </citation>
    <scope>NUCLEOTIDE SEQUENCE [LARGE SCALE GENOMIC DNA]</scope>
    <source>
        <strain evidence="11 12">6</strain>
    </source>
</reference>
<feature type="transmembrane region" description="Helical" evidence="10">
    <location>
        <begin position="403"/>
        <end position="424"/>
    </location>
</feature>